<sequence length="70" mass="7310">MNVRPRTKSALLWGAIGCFSFLAALQGYRLLVGPLSFGVLGSLVVAVVVGGVVSGVTYATERRIATKGRT</sequence>
<evidence type="ECO:0000313" key="3">
    <source>
        <dbReference type="EMBL" id="SDQ79937.1"/>
    </source>
</evidence>
<name>A0A1H1DU44_9EURY</name>
<dbReference type="AlphaFoldDB" id="A0A1H1DU44"/>
<evidence type="ECO:0000313" key="4">
    <source>
        <dbReference type="Proteomes" id="UP000199289"/>
    </source>
</evidence>
<dbReference type="Pfam" id="PF25938">
    <property type="entry name" value="DUF7981"/>
    <property type="match status" value="1"/>
</dbReference>
<dbReference type="EMBL" id="FNKQ01000003">
    <property type="protein sequence ID" value="SDQ79937.1"/>
    <property type="molecule type" value="Genomic_DNA"/>
</dbReference>
<feature type="domain" description="DUF7981" evidence="2">
    <location>
        <begin position="4"/>
        <end position="70"/>
    </location>
</feature>
<gene>
    <name evidence="3" type="ORF">SAMN05216278_2581</name>
</gene>
<protein>
    <recommendedName>
        <fullName evidence="2">DUF7981 domain-containing protein</fullName>
    </recommendedName>
</protein>
<accession>A0A1H1DU44</accession>
<dbReference type="InterPro" id="IPR058287">
    <property type="entry name" value="DUF7981"/>
</dbReference>
<keyword evidence="1" id="KW-1133">Transmembrane helix</keyword>
<evidence type="ECO:0000259" key="2">
    <source>
        <dbReference type="Pfam" id="PF25938"/>
    </source>
</evidence>
<reference evidence="4" key="1">
    <citation type="submission" date="2016-10" db="EMBL/GenBank/DDBJ databases">
        <authorList>
            <person name="Varghese N."/>
            <person name="Submissions S."/>
        </authorList>
    </citation>
    <scope>NUCLEOTIDE SEQUENCE [LARGE SCALE GENOMIC DNA]</scope>
    <source>
        <strain evidence="4">CGMCC 1.12397</strain>
    </source>
</reference>
<keyword evidence="1" id="KW-0812">Transmembrane</keyword>
<evidence type="ECO:0000256" key="1">
    <source>
        <dbReference type="SAM" id="Phobius"/>
    </source>
</evidence>
<organism evidence="3 4">
    <name type="scientific">Halopelagius longus</name>
    <dbReference type="NCBI Taxonomy" id="1236180"/>
    <lineage>
        <taxon>Archaea</taxon>
        <taxon>Methanobacteriati</taxon>
        <taxon>Methanobacteriota</taxon>
        <taxon>Stenosarchaea group</taxon>
        <taxon>Halobacteria</taxon>
        <taxon>Halobacteriales</taxon>
        <taxon>Haloferacaceae</taxon>
    </lineage>
</organism>
<proteinExistence type="predicted"/>
<dbReference type="Proteomes" id="UP000199289">
    <property type="component" value="Unassembled WGS sequence"/>
</dbReference>
<keyword evidence="1" id="KW-0472">Membrane</keyword>
<feature type="transmembrane region" description="Helical" evidence="1">
    <location>
        <begin position="37"/>
        <end position="59"/>
    </location>
</feature>